<accession>A0A154P596</accession>
<dbReference type="AlphaFoldDB" id="A0A154P596"/>
<keyword evidence="2" id="KW-1185">Reference proteome</keyword>
<evidence type="ECO:0000313" key="1">
    <source>
        <dbReference type="EMBL" id="KZC07057.1"/>
    </source>
</evidence>
<proteinExistence type="predicted"/>
<name>A0A154P596_DUFNO</name>
<evidence type="ECO:0000313" key="2">
    <source>
        <dbReference type="Proteomes" id="UP000076502"/>
    </source>
</evidence>
<organism evidence="1 2">
    <name type="scientific">Dufourea novaeangliae</name>
    <name type="common">Sweat bee</name>
    <dbReference type="NCBI Taxonomy" id="178035"/>
    <lineage>
        <taxon>Eukaryota</taxon>
        <taxon>Metazoa</taxon>
        <taxon>Ecdysozoa</taxon>
        <taxon>Arthropoda</taxon>
        <taxon>Hexapoda</taxon>
        <taxon>Insecta</taxon>
        <taxon>Pterygota</taxon>
        <taxon>Neoptera</taxon>
        <taxon>Endopterygota</taxon>
        <taxon>Hymenoptera</taxon>
        <taxon>Apocrita</taxon>
        <taxon>Aculeata</taxon>
        <taxon>Apoidea</taxon>
        <taxon>Anthophila</taxon>
        <taxon>Halictidae</taxon>
        <taxon>Rophitinae</taxon>
        <taxon>Dufourea</taxon>
    </lineage>
</organism>
<reference evidence="1 2" key="1">
    <citation type="submission" date="2015-07" db="EMBL/GenBank/DDBJ databases">
        <title>The genome of Dufourea novaeangliae.</title>
        <authorList>
            <person name="Pan H."/>
            <person name="Kapheim K."/>
        </authorList>
    </citation>
    <scope>NUCLEOTIDE SEQUENCE [LARGE SCALE GENOMIC DNA]</scope>
    <source>
        <strain evidence="1">0120121106</strain>
        <tissue evidence="1">Whole body</tissue>
    </source>
</reference>
<dbReference type="EMBL" id="KQ434820">
    <property type="protein sequence ID" value="KZC07057.1"/>
    <property type="molecule type" value="Genomic_DNA"/>
</dbReference>
<gene>
    <name evidence="1" type="ORF">WN55_08941</name>
</gene>
<sequence length="55" mass="6981">MWWERQIERKKEKNKNRIILSNGERVCERTNTREKEKIVSQPFFFFFFVVLCRER</sequence>
<protein>
    <submittedName>
        <fullName evidence="1">Uncharacterized protein</fullName>
    </submittedName>
</protein>
<dbReference type="Proteomes" id="UP000076502">
    <property type="component" value="Unassembled WGS sequence"/>
</dbReference>